<evidence type="ECO:0000313" key="5">
    <source>
        <dbReference type="EMBL" id="VVC02991.1"/>
    </source>
</evidence>
<dbReference type="GO" id="GO:0005840">
    <property type="term" value="C:ribosome"/>
    <property type="evidence" value="ECO:0007669"/>
    <property type="project" value="UniProtKB-KW"/>
</dbReference>
<dbReference type="EMBL" id="CABMJJ010000004">
    <property type="protein sequence ID" value="VVC02991.1"/>
    <property type="molecule type" value="Genomic_DNA"/>
</dbReference>
<comment type="similarity">
    <text evidence="1 4">Belongs to the universal ribosomal protein uL23 family.</text>
</comment>
<name>A0A5E4LNA2_9ARCH</name>
<dbReference type="HAMAP" id="MF_01369_A">
    <property type="entry name" value="Ribosomal_uL23_A"/>
    <property type="match status" value="1"/>
</dbReference>
<dbReference type="AlphaFoldDB" id="A0A5E4LNA2"/>
<gene>
    <name evidence="4" type="primary">rpl23</name>
    <name evidence="5" type="ORF">LFW2832_00134</name>
</gene>
<sequence>MILLAPVKTEKAIGKIEYENTLTFVVAIGATKDAIKNEVEKLFAVKVASVRTFITPGGKKQAFVRLAKGFKADDLATKLKMIA</sequence>
<evidence type="ECO:0000313" key="6">
    <source>
        <dbReference type="Proteomes" id="UP000789941"/>
    </source>
</evidence>
<dbReference type="GO" id="GO:0003735">
    <property type="term" value="F:structural constituent of ribosome"/>
    <property type="evidence" value="ECO:0007669"/>
    <property type="project" value="InterPro"/>
</dbReference>
<dbReference type="GO" id="GO:0019843">
    <property type="term" value="F:rRNA binding"/>
    <property type="evidence" value="ECO:0007669"/>
    <property type="project" value="UniProtKB-UniRule"/>
</dbReference>
<evidence type="ECO:0000256" key="3">
    <source>
        <dbReference type="ARBA" id="ARBA00023274"/>
    </source>
</evidence>
<comment type="function">
    <text evidence="4">Binds to 23S rRNA. One of the proteins that surrounds the polypeptide exit tunnel on the outside of the ribosome.</text>
</comment>
<dbReference type="GO" id="GO:1990904">
    <property type="term" value="C:ribonucleoprotein complex"/>
    <property type="evidence" value="ECO:0007669"/>
    <property type="project" value="UniProtKB-KW"/>
</dbReference>
<evidence type="ECO:0000256" key="1">
    <source>
        <dbReference type="ARBA" id="ARBA00006700"/>
    </source>
</evidence>
<accession>A0A5E4LNA2</accession>
<dbReference type="GO" id="GO:0006412">
    <property type="term" value="P:translation"/>
    <property type="evidence" value="ECO:0007669"/>
    <property type="project" value="UniProtKB-UniRule"/>
</dbReference>
<reference evidence="5 6" key="1">
    <citation type="submission" date="2019-08" db="EMBL/GenBank/DDBJ databases">
        <authorList>
            <person name="Vazquez-Campos X."/>
        </authorList>
    </citation>
    <scope>NUCLEOTIDE SEQUENCE [LARGE SCALE GENOMIC DNA]</scope>
    <source>
        <strain evidence="5">LFW-283_2</strain>
    </source>
</reference>
<dbReference type="PANTHER" id="PTHR11620">
    <property type="entry name" value="60S RIBOSOMAL PROTEIN L23A"/>
    <property type="match status" value="1"/>
</dbReference>
<evidence type="ECO:0000256" key="4">
    <source>
        <dbReference type="HAMAP-Rule" id="MF_01369"/>
    </source>
</evidence>
<dbReference type="NCBIfam" id="NF011118">
    <property type="entry name" value="PRK14548.1"/>
    <property type="match status" value="1"/>
</dbReference>
<dbReference type="SUPFAM" id="SSF54189">
    <property type="entry name" value="Ribosomal proteins S24e, L23 and L15e"/>
    <property type="match status" value="1"/>
</dbReference>
<keyword evidence="2 4" id="KW-0689">Ribosomal protein</keyword>
<dbReference type="InterPro" id="IPR013025">
    <property type="entry name" value="Ribosomal_uL23-like"/>
</dbReference>
<keyword evidence="3 4" id="KW-0687">Ribonucleoprotein</keyword>
<comment type="subunit">
    <text evidence="4">Part of the 50S ribosomal subunit. Contacts protein L29.</text>
</comment>
<proteinExistence type="inferred from homology"/>
<evidence type="ECO:0000256" key="2">
    <source>
        <dbReference type="ARBA" id="ARBA00022980"/>
    </source>
</evidence>
<keyword evidence="4" id="KW-0699">rRNA-binding</keyword>
<dbReference type="Proteomes" id="UP000789941">
    <property type="component" value="Unassembled WGS sequence"/>
</dbReference>
<dbReference type="Pfam" id="PF00276">
    <property type="entry name" value="Ribosomal_L23"/>
    <property type="match status" value="1"/>
</dbReference>
<keyword evidence="4" id="KW-0694">RNA-binding</keyword>
<organism evidence="5 6">
    <name type="scientific">Candidatus Bilamarchaeum dharawalense</name>
    <dbReference type="NCBI Taxonomy" id="2885759"/>
    <lineage>
        <taxon>Archaea</taxon>
        <taxon>Candidatus Micrarchaeota</taxon>
        <taxon>Candidatus Micrarchaeia</taxon>
        <taxon>Candidatus Anstonellales</taxon>
        <taxon>Candidatus Bilamarchaeaceae</taxon>
        <taxon>Candidatus Bilamarchaeum</taxon>
    </lineage>
</organism>
<dbReference type="InterPro" id="IPR012677">
    <property type="entry name" value="Nucleotide-bd_a/b_plait_sf"/>
</dbReference>
<dbReference type="Gene3D" id="3.30.70.330">
    <property type="match status" value="1"/>
</dbReference>
<dbReference type="InterPro" id="IPR012678">
    <property type="entry name" value="Ribosomal_uL23/eL15/eS24_sf"/>
</dbReference>
<comment type="caution">
    <text evidence="5">The sequence shown here is derived from an EMBL/GenBank/DDBJ whole genome shotgun (WGS) entry which is preliminary data.</text>
</comment>
<protein>
    <recommendedName>
        <fullName evidence="4">Large ribosomal subunit protein uL23</fullName>
    </recommendedName>
</protein>